<keyword evidence="1" id="KW-0175">Coiled coil</keyword>
<dbReference type="OMA" id="KECCWHI"/>
<organism evidence="4 5">
    <name type="scientific">Toxocara canis</name>
    <name type="common">Canine roundworm</name>
    <dbReference type="NCBI Taxonomy" id="6265"/>
    <lineage>
        <taxon>Eukaryota</taxon>
        <taxon>Metazoa</taxon>
        <taxon>Ecdysozoa</taxon>
        <taxon>Nematoda</taxon>
        <taxon>Chromadorea</taxon>
        <taxon>Rhabditida</taxon>
        <taxon>Spirurina</taxon>
        <taxon>Ascaridomorpha</taxon>
        <taxon>Ascaridoidea</taxon>
        <taxon>Toxocaridae</taxon>
        <taxon>Toxocara</taxon>
    </lineage>
</organism>
<keyword evidence="2" id="KW-0472">Membrane</keyword>
<protein>
    <submittedName>
        <fullName evidence="4">Uncharacterized protein</fullName>
    </submittedName>
</protein>
<dbReference type="EMBL" id="JPKZ01000885">
    <property type="protein sequence ID" value="KHN84970.1"/>
    <property type="molecule type" value="Genomic_DNA"/>
</dbReference>
<sequence length="123" mass="14377">MRIPFTVSLLFLCATTVFGDQFVSEEEIEKYKEISARLKQQLAEKARQTVVDIEQVIKAEESTLECLGKMCKTNNIFIYYQCCQDIPGECCWHLRYWLTIVLVLIFLKLAFTFTVWCVRVVCC</sequence>
<evidence type="ECO:0000313" key="4">
    <source>
        <dbReference type="EMBL" id="KHN84970.1"/>
    </source>
</evidence>
<keyword evidence="3" id="KW-0732">Signal</keyword>
<feature type="chain" id="PRO_5002077671" evidence="3">
    <location>
        <begin position="20"/>
        <end position="123"/>
    </location>
</feature>
<name>A0A0B2VVI6_TOXCA</name>
<dbReference type="InterPro" id="IPR022559">
    <property type="entry name" value="SUP-1-like"/>
</dbReference>
<evidence type="ECO:0000256" key="3">
    <source>
        <dbReference type="SAM" id="SignalP"/>
    </source>
</evidence>
<accession>A0A0B2VVI6</accession>
<dbReference type="Proteomes" id="UP000031036">
    <property type="component" value="Unassembled WGS sequence"/>
</dbReference>
<evidence type="ECO:0000256" key="1">
    <source>
        <dbReference type="SAM" id="Coils"/>
    </source>
</evidence>
<dbReference type="AlphaFoldDB" id="A0A0B2VVI6"/>
<keyword evidence="2" id="KW-0812">Transmembrane</keyword>
<keyword evidence="2" id="KW-1133">Transmembrane helix</keyword>
<reference evidence="4 5" key="1">
    <citation type="submission" date="2014-11" db="EMBL/GenBank/DDBJ databases">
        <title>Genetic blueprint of the zoonotic pathogen Toxocara canis.</title>
        <authorList>
            <person name="Zhu X.-Q."/>
            <person name="Korhonen P.K."/>
            <person name="Cai H."/>
            <person name="Young N.D."/>
            <person name="Nejsum P."/>
            <person name="von Samson-Himmelstjerna G."/>
            <person name="Boag P.R."/>
            <person name="Tan P."/>
            <person name="Li Q."/>
            <person name="Min J."/>
            <person name="Yang Y."/>
            <person name="Wang X."/>
            <person name="Fang X."/>
            <person name="Hall R.S."/>
            <person name="Hofmann A."/>
            <person name="Sternberg P.W."/>
            <person name="Jex A.R."/>
            <person name="Gasser R.B."/>
        </authorList>
    </citation>
    <scope>NUCLEOTIDE SEQUENCE [LARGE SCALE GENOMIC DNA]</scope>
    <source>
        <strain evidence="4">PN_DK_2014</strain>
    </source>
</reference>
<dbReference type="Pfam" id="PF10853">
    <property type="entry name" value="DUF2650"/>
    <property type="match status" value="1"/>
</dbReference>
<proteinExistence type="predicted"/>
<feature type="coiled-coil region" evidence="1">
    <location>
        <begin position="28"/>
        <end position="63"/>
    </location>
</feature>
<keyword evidence="5" id="KW-1185">Reference proteome</keyword>
<evidence type="ECO:0000313" key="5">
    <source>
        <dbReference type="Proteomes" id="UP000031036"/>
    </source>
</evidence>
<dbReference type="PANTHER" id="PTHR34149:SF9">
    <property type="entry name" value="PROTEIN CBG09996"/>
    <property type="match status" value="1"/>
</dbReference>
<feature type="transmembrane region" description="Helical" evidence="2">
    <location>
        <begin position="96"/>
        <end position="118"/>
    </location>
</feature>
<dbReference type="OrthoDB" id="5774124at2759"/>
<feature type="signal peptide" evidence="3">
    <location>
        <begin position="1"/>
        <end position="19"/>
    </location>
</feature>
<dbReference type="PANTHER" id="PTHR34149">
    <property type="entry name" value="PROTEIN CBG11905-RELATED"/>
    <property type="match status" value="1"/>
</dbReference>
<gene>
    <name evidence="4" type="ORF">Tcan_16124</name>
</gene>
<evidence type="ECO:0000256" key="2">
    <source>
        <dbReference type="SAM" id="Phobius"/>
    </source>
</evidence>
<comment type="caution">
    <text evidence="4">The sequence shown here is derived from an EMBL/GenBank/DDBJ whole genome shotgun (WGS) entry which is preliminary data.</text>
</comment>